<evidence type="ECO:0000256" key="4">
    <source>
        <dbReference type="ARBA" id="ARBA00023098"/>
    </source>
</evidence>
<proteinExistence type="predicted"/>
<sequence>MKTTRSIDWVVPTRRKVLSRATPGESCLTAPPIDDPIDDAAAAVRRIVDALARTAPDEAGLPAAAAELQRIAEQLESRTRPVPAQLSEMWQGEGIARHDPATGPENPIAPPLTMRDAGGGWAEGVVTLGLPYQGPPALVHGGVCALLLDGALAVANQLAGTAGMTAQLDLTYRRPTPLYVALTVRARRIGREGRKLYTIGEIVADGQVTVSAQGLFIARGESGRPGTGT</sequence>
<evidence type="ECO:0000256" key="2">
    <source>
        <dbReference type="ARBA" id="ARBA00022801"/>
    </source>
</evidence>
<keyword evidence="3" id="KW-0276">Fatty acid metabolism</keyword>
<reference evidence="6" key="2">
    <citation type="submission" date="2020-09" db="EMBL/GenBank/DDBJ databases">
        <authorList>
            <person name="Sun Q."/>
            <person name="Zhou Y."/>
        </authorList>
    </citation>
    <scope>NUCLEOTIDE SEQUENCE</scope>
    <source>
        <strain evidence="6">CGMCC 4.3508</strain>
    </source>
</reference>
<keyword evidence="2" id="KW-0378">Hydrolase</keyword>
<organism evidence="6 7">
    <name type="scientific">Nocardia jinanensis</name>
    <dbReference type="NCBI Taxonomy" id="382504"/>
    <lineage>
        <taxon>Bacteria</taxon>
        <taxon>Bacillati</taxon>
        <taxon>Actinomycetota</taxon>
        <taxon>Actinomycetes</taxon>
        <taxon>Mycobacteriales</taxon>
        <taxon>Nocardiaceae</taxon>
        <taxon>Nocardia</taxon>
    </lineage>
</organism>
<evidence type="ECO:0000259" key="5">
    <source>
        <dbReference type="Pfam" id="PF20859"/>
    </source>
</evidence>
<evidence type="ECO:0000313" key="6">
    <source>
        <dbReference type="EMBL" id="GGL15541.1"/>
    </source>
</evidence>
<dbReference type="EMBL" id="BMMH01000006">
    <property type="protein sequence ID" value="GGL15541.1"/>
    <property type="molecule type" value="Genomic_DNA"/>
</dbReference>
<reference evidence="6" key="1">
    <citation type="journal article" date="2014" name="Int. J. Syst. Evol. Microbiol.">
        <title>Complete genome sequence of Corynebacterium casei LMG S-19264T (=DSM 44701T), isolated from a smear-ripened cheese.</title>
        <authorList>
            <consortium name="US DOE Joint Genome Institute (JGI-PGF)"/>
            <person name="Walter F."/>
            <person name="Albersmeier A."/>
            <person name="Kalinowski J."/>
            <person name="Ruckert C."/>
        </authorList>
    </citation>
    <scope>NUCLEOTIDE SEQUENCE</scope>
    <source>
        <strain evidence="6">CGMCC 4.3508</strain>
    </source>
</reference>
<evidence type="ECO:0000256" key="1">
    <source>
        <dbReference type="ARBA" id="ARBA00022490"/>
    </source>
</evidence>
<keyword evidence="1" id="KW-0963">Cytoplasm</keyword>
<dbReference type="Gene3D" id="3.10.129.10">
    <property type="entry name" value="Hotdog Thioesterase"/>
    <property type="match status" value="1"/>
</dbReference>
<dbReference type="Gene3D" id="1.20.58.350">
    <property type="entry name" value="Thioesterase/thiol ester dehydrase-isomerase"/>
    <property type="match status" value="1"/>
</dbReference>
<protein>
    <submittedName>
        <fullName evidence="6">Aromatic compound degradation protein PaaI</fullName>
    </submittedName>
</protein>
<dbReference type="PANTHER" id="PTHR12418">
    <property type="entry name" value="ACYL-COENZYME A THIOESTERASE THEM4"/>
    <property type="match status" value="1"/>
</dbReference>
<gene>
    <name evidence="6" type="ORF">GCM10011588_32720</name>
</gene>
<feature type="domain" description="RHA1-ro05818 N-terminal helical" evidence="5">
    <location>
        <begin position="28"/>
        <end position="79"/>
    </location>
</feature>
<dbReference type="AlphaFoldDB" id="A0A917RN42"/>
<name>A0A917RN42_9NOCA</name>
<dbReference type="GO" id="GO:0016787">
    <property type="term" value="F:hydrolase activity"/>
    <property type="evidence" value="ECO:0007669"/>
    <property type="project" value="UniProtKB-KW"/>
</dbReference>
<dbReference type="Pfam" id="PF20859">
    <property type="entry name" value="RHA1_ro05818_N"/>
    <property type="match status" value="1"/>
</dbReference>
<keyword evidence="4" id="KW-0443">Lipid metabolism</keyword>
<evidence type="ECO:0000256" key="3">
    <source>
        <dbReference type="ARBA" id="ARBA00022832"/>
    </source>
</evidence>
<accession>A0A917RN42</accession>
<comment type="caution">
    <text evidence="6">The sequence shown here is derived from an EMBL/GenBank/DDBJ whole genome shotgun (WGS) entry which is preliminary data.</text>
</comment>
<evidence type="ECO:0000313" key="7">
    <source>
        <dbReference type="Proteomes" id="UP000638263"/>
    </source>
</evidence>
<dbReference type="InterPro" id="IPR029069">
    <property type="entry name" value="HotDog_dom_sf"/>
</dbReference>
<dbReference type="InterPro" id="IPR048654">
    <property type="entry name" value="RHA1_ro05818_N"/>
</dbReference>
<dbReference type="GO" id="GO:0006631">
    <property type="term" value="P:fatty acid metabolic process"/>
    <property type="evidence" value="ECO:0007669"/>
    <property type="project" value="UniProtKB-KW"/>
</dbReference>
<dbReference type="SUPFAM" id="SSF54637">
    <property type="entry name" value="Thioesterase/thiol ester dehydrase-isomerase"/>
    <property type="match status" value="1"/>
</dbReference>
<dbReference type="InterPro" id="IPR052365">
    <property type="entry name" value="THEM4/THEM5_acyl-CoA_thioest"/>
</dbReference>
<dbReference type="CDD" id="cd03443">
    <property type="entry name" value="PaaI_thioesterase"/>
    <property type="match status" value="1"/>
</dbReference>
<dbReference type="PANTHER" id="PTHR12418:SF19">
    <property type="entry name" value="ACYL-COENZYME A THIOESTERASE THEM4"/>
    <property type="match status" value="1"/>
</dbReference>
<dbReference type="Proteomes" id="UP000638263">
    <property type="component" value="Unassembled WGS sequence"/>
</dbReference>
<keyword evidence="7" id="KW-1185">Reference proteome</keyword>